<proteinExistence type="predicted"/>
<dbReference type="EMBL" id="JACHGN010000001">
    <property type="protein sequence ID" value="MBB5130839.1"/>
    <property type="molecule type" value="Genomic_DNA"/>
</dbReference>
<sequence length="283" mass="31779">MPKKRIQLSPTEELARASIEQTLGVPVVQHDDQSRTSMHDLQIIYPDRPPAPVEVTSDVDGEALGTLNSLPKFDDGFWEASSLRNSWILHTISKPPLKLLHKQAEGLLSTLEKWNVSRFDECQVQTWDVDRRHGVVGAQHRANTARRLRALGVRSADAIPIGPYGPRIGLMMELGGGVWNWSADAVVQWIDAFMADTANQDNRSKLASTESVEAHLAVYAHMNSVDWPVWRSLEDHTELATVPTMPPTLVAPITHLWLIPAPWHKTGIAWNKKRGWYRFSLAI</sequence>
<gene>
    <name evidence="1" type="ORF">HNP84_000527</name>
</gene>
<name>A0A840NVJ9_9ACTN</name>
<protein>
    <submittedName>
        <fullName evidence="1">Uncharacterized protein</fullName>
    </submittedName>
</protein>
<organism evidence="1 2">
    <name type="scientific">Thermocatellispora tengchongensis</name>
    <dbReference type="NCBI Taxonomy" id="1073253"/>
    <lineage>
        <taxon>Bacteria</taxon>
        <taxon>Bacillati</taxon>
        <taxon>Actinomycetota</taxon>
        <taxon>Actinomycetes</taxon>
        <taxon>Streptosporangiales</taxon>
        <taxon>Streptosporangiaceae</taxon>
        <taxon>Thermocatellispora</taxon>
    </lineage>
</organism>
<dbReference type="Proteomes" id="UP000578449">
    <property type="component" value="Unassembled WGS sequence"/>
</dbReference>
<comment type="caution">
    <text evidence="1">The sequence shown here is derived from an EMBL/GenBank/DDBJ whole genome shotgun (WGS) entry which is preliminary data.</text>
</comment>
<evidence type="ECO:0000313" key="1">
    <source>
        <dbReference type="EMBL" id="MBB5130839.1"/>
    </source>
</evidence>
<reference evidence="1 2" key="1">
    <citation type="submission" date="2020-08" db="EMBL/GenBank/DDBJ databases">
        <title>Genomic Encyclopedia of Type Strains, Phase IV (KMG-IV): sequencing the most valuable type-strain genomes for metagenomic binning, comparative biology and taxonomic classification.</title>
        <authorList>
            <person name="Goeker M."/>
        </authorList>
    </citation>
    <scope>NUCLEOTIDE SEQUENCE [LARGE SCALE GENOMIC DNA]</scope>
    <source>
        <strain evidence="1 2">DSM 45615</strain>
    </source>
</reference>
<evidence type="ECO:0000313" key="2">
    <source>
        <dbReference type="Proteomes" id="UP000578449"/>
    </source>
</evidence>
<keyword evidence="2" id="KW-1185">Reference proteome</keyword>
<dbReference type="AlphaFoldDB" id="A0A840NVJ9"/>
<accession>A0A840NVJ9</accession>